<feature type="non-terminal residue" evidence="1">
    <location>
        <position position="169"/>
    </location>
</feature>
<name>A0AAN5CGM3_9BILA</name>
<protein>
    <submittedName>
        <fullName evidence="1">Uncharacterized protein</fullName>
    </submittedName>
</protein>
<comment type="caution">
    <text evidence="1">The sequence shown here is derived from an EMBL/GenBank/DDBJ whole genome shotgun (WGS) entry which is preliminary data.</text>
</comment>
<dbReference type="AlphaFoldDB" id="A0AAN5CGM3"/>
<evidence type="ECO:0000313" key="2">
    <source>
        <dbReference type="Proteomes" id="UP001328107"/>
    </source>
</evidence>
<proteinExistence type="predicted"/>
<gene>
    <name evidence="1" type="ORF">PMAYCL1PPCAC_11991</name>
</gene>
<evidence type="ECO:0000313" key="1">
    <source>
        <dbReference type="EMBL" id="GMR41796.1"/>
    </source>
</evidence>
<organism evidence="1 2">
    <name type="scientific">Pristionchus mayeri</name>
    <dbReference type="NCBI Taxonomy" id="1317129"/>
    <lineage>
        <taxon>Eukaryota</taxon>
        <taxon>Metazoa</taxon>
        <taxon>Ecdysozoa</taxon>
        <taxon>Nematoda</taxon>
        <taxon>Chromadorea</taxon>
        <taxon>Rhabditida</taxon>
        <taxon>Rhabditina</taxon>
        <taxon>Diplogasteromorpha</taxon>
        <taxon>Diplogasteroidea</taxon>
        <taxon>Neodiplogasteridae</taxon>
        <taxon>Pristionchus</taxon>
    </lineage>
</organism>
<reference evidence="2" key="1">
    <citation type="submission" date="2022-10" db="EMBL/GenBank/DDBJ databases">
        <title>Genome assembly of Pristionchus species.</title>
        <authorList>
            <person name="Yoshida K."/>
            <person name="Sommer R.J."/>
        </authorList>
    </citation>
    <scope>NUCLEOTIDE SEQUENCE [LARGE SCALE GENOMIC DNA]</scope>
    <source>
        <strain evidence="2">RS5460</strain>
    </source>
</reference>
<accession>A0AAN5CGM3</accession>
<keyword evidence="2" id="KW-1185">Reference proteome</keyword>
<dbReference type="EMBL" id="BTRK01000003">
    <property type="protein sequence ID" value="GMR41796.1"/>
    <property type="molecule type" value="Genomic_DNA"/>
</dbReference>
<sequence>METEVEKETSSFSSIDSRMHNTLLSTSYCIRYRSHPAQWRGILLCLGGCECLLELLLQNHQLILLGVLLDSEVRDGILHSLHLIVDVLDTLLHIRTCLNEVLLDEGGADKLVHCRVLVQEVHLLLDQTVLSELTLQLLPAVDVLLAILLELLHLGDLLFELSLQCLCHL</sequence>
<dbReference type="Proteomes" id="UP001328107">
    <property type="component" value="Unassembled WGS sequence"/>
</dbReference>